<dbReference type="PANTHER" id="PTHR11895">
    <property type="entry name" value="TRANSAMIDASE"/>
    <property type="match status" value="1"/>
</dbReference>
<protein>
    <submittedName>
        <fullName evidence="2">Amidase</fullName>
    </submittedName>
</protein>
<sequence>MSDQSAVAQDQLSFLNAGELVAGYKAREFTPDDVVASHLARIAALNGKVHAFIDVYADEARAAAARSTQRYADGKSLGALDGVPIGVKDLIEIAGRVCTAGSATRRDRVATQTATIVTKLEAQGAIVLGKVHTVEFALGGWGTNQHLGAPSNPWNADVPHTAGGSSNGSAAAVAARLATIAIGTDTGGSVRGPAGFNNLFGLKTTSGRISLHGIVPLSPSLDTVGPLARSVHDAALLFQAMQGPDDRDPTTADIAPSDPFAELEAGVRGLTLAVIDDRERKPVDPDILKAYDAAIEVYRTLGANIVTIDLPKPLPEFSRAAEIMMGEAYAIHGVVADNPASPMDEGVRVRVQSGKVSAKAYIEARWRAQADKAAMLQALGKADALLAPTSQVPPMPLADVDEATTPATLTRFVNQIGFCGLAIPIGFTSKAMPTSLQVVCRPYQEALALRIGRAHEAATDWHTRVPPLAKM</sequence>
<dbReference type="InterPro" id="IPR036928">
    <property type="entry name" value="AS_sf"/>
</dbReference>
<dbReference type="PANTHER" id="PTHR11895:SF176">
    <property type="entry name" value="AMIDASE AMID-RELATED"/>
    <property type="match status" value="1"/>
</dbReference>
<gene>
    <name evidence="2" type="ORF">RPMA_04230</name>
</gene>
<accession>A0ABX8A3J6</accession>
<feature type="domain" description="Amidase" evidence="1">
    <location>
        <begin position="33"/>
        <end position="447"/>
    </location>
</feature>
<name>A0ABX8A3J6_9BRAD</name>
<proteinExistence type="predicted"/>
<organism evidence="2 3">
    <name type="scientific">Tardiphaga alba</name>
    <dbReference type="NCBI Taxonomy" id="340268"/>
    <lineage>
        <taxon>Bacteria</taxon>
        <taxon>Pseudomonadati</taxon>
        <taxon>Pseudomonadota</taxon>
        <taxon>Alphaproteobacteria</taxon>
        <taxon>Hyphomicrobiales</taxon>
        <taxon>Nitrobacteraceae</taxon>
        <taxon>Tardiphaga</taxon>
    </lineage>
</organism>
<reference evidence="2 3" key="1">
    <citation type="submission" date="2019-02" db="EMBL/GenBank/DDBJ databases">
        <title>Emended description of the genus Rhodopseudomonas and description of Rhodopseudomonas albus sp. nov., a non-phototrophic, heavy-metal-tolerant bacterium isolated from garden soil.</title>
        <authorList>
            <person name="Bao Z."/>
            <person name="Cao W.W."/>
            <person name="Sato Y."/>
            <person name="Nishizawa T."/>
            <person name="Zhao J."/>
            <person name="Guo Y."/>
            <person name="Ohta H."/>
        </authorList>
    </citation>
    <scope>NUCLEOTIDE SEQUENCE [LARGE SCALE GENOMIC DNA]</scope>
    <source>
        <strain evidence="2 3">SK50-23</strain>
    </source>
</reference>
<evidence type="ECO:0000313" key="3">
    <source>
        <dbReference type="Proteomes" id="UP000682843"/>
    </source>
</evidence>
<dbReference type="RefSeq" id="WP_211911678.1">
    <property type="nucleotide sequence ID" value="NZ_CP036498.1"/>
</dbReference>
<dbReference type="InterPro" id="IPR000120">
    <property type="entry name" value="Amidase"/>
</dbReference>
<keyword evidence="3" id="KW-1185">Reference proteome</keyword>
<dbReference type="InterPro" id="IPR023631">
    <property type="entry name" value="Amidase_dom"/>
</dbReference>
<evidence type="ECO:0000259" key="1">
    <source>
        <dbReference type="Pfam" id="PF01425"/>
    </source>
</evidence>
<dbReference type="EMBL" id="CP036498">
    <property type="protein sequence ID" value="QUS38143.1"/>
    <property type="molecule type" value="Genomic_DNA"/>
</dbReference>
<dbReference type="Pfam" id="PF01425">
    <property type="entry name" value="Amidase"/>
    <property type="match status" value="1"/>
</dbReference>
<dbReference type="Proteomes" id="UP000682843">
    <property type="component" value="Chromosome"/>
</dbReference>
<dbReference type="Gene3D" id="3.90.1300.10">
    <property type="entry name" value="Amidase signature (AS) domain"/>
    <property type="match status" value="1"/>
</dbReference>
<dbReference type="SUPFAM" id="SSF75304">
    <property type="entry name" value="Amidase signature (AS) enzymes"/>
    <property type="match status" value="1"/>
</dbReference>
<evidence type="ECO:0000313" key="2">
    <source>
        <dbReference type="EMBL" id="QUS38143.1"/>
    </source>
</evidence>